<feature type="domain" description="CRISPR type III-associated protein" evidence="2">
    <location>
        <begin position="18"/>
        <end position="179"/>
    </location>
</feature>
<sequence>MGFKLSRYGSRIHKEFEVEVVTPMFLGGANVTRAELRVPSLKGMLRFWWRATSGINDLGAMKKREGELFGDTSRKALFSVSIENFEDTDPVLANLPKGKSFEVRSRRRTFYLGIIDYLAYGLRDHKNGYHRQHFPAGTRFGVRFTFSRTADADEILRAFYTLVHFGGLGAKTRNGFGCIRISNPPKPAIAFGGPLGVFSAASEASKLFITPRTDYGRWEDALSAVGMAYKDARLDLDPRHFYGNRSLLAKPIVQDPNANPNERHAKPYYLHVGCLGNKRYYGQILHMPYRYMAGRPEYSDTVLERYQIACRKMDQKIKQLLAGGSK</sequence>
<dbReference type="STRING" id="897.B2D07_12945"/>
<dbReference type="SMR" id="S7T9L5"/>
<gene>
    <name evidence="3" type="ORF">dsmv_0850</name>
</gene>
<reference evidence="3 4" key="1">
    <citation type="journal article" date="2013" name="Genome Announc.">
        <title>Draft genome sequences for three mercury-methylating, sulfate-reducing bacteria.</title>
        <authorList>
            <person name="Brown S.D."/>
            <person name="Hurt R.A.Jr."/>
            <person name="Gilmour C.C."/>
            <person name="Elias D.A."/>
        </authorList>
    </citation>
    <scope>NUCLEOTIDE SEQUENCE [LARGE SCALE GENOMIC DNA]</scope>
    <source>
        <strain evidence="3 4">DSM 2059</strain>
    </source>
</reference>
<protein>
    <submittedName>
        <fullName evidence="3">CRISPR-associated protein TM1795 family protein</fullName>
    </submittedName>
</protein>
<keyword evidence="1" id="KW-0051">Antiviral defense</keyword>
<organism evidence="3 4">
    <name type="scientific">Desulfococcus multivorans DSM 2059</name>
    <dbReference type="NCBI Taxonomy" id="1121405"/>
    <lineage>
        <taxon>Bacteria</taxon>
        <taxon>Pseudomonadati</taxon>
        <taxon>Thermodesulfobacteriota</taxon>
        <taxon>Desulfobacteria</taxon>
        <taxon>Desulfobacterales</taxon>
        <taxon>Desulfococcaceae</taxon>
        <taxon>Desulfococcus</taxon>
    </lineage>
</organism>
<dbReference type="AlphaFoldDB" id="S7T9L5"/>
<dbReference type="NCBIfam" id="TIGR01894">
    <property type="entry name" value="cas_TM1795_cmr1"/>
    <property type="match status" value="1"/>
</dbReference>
<accession>S7T9L5</accession>
<name>S7T9L5_DESML</name>
<dbReference type="RefSeq" id="WP_020878433.1">
    <property type="nucleotide sequence ID" value="NZ_ATHJ01000127.1"/>
</dbReference>
<comment type="caution">
    <text evidence="3">The sequence shown here is derived from an EMBL/GenBank/DDBJ whole genome shotgun (WGS) entry which is preliminary data.</text>
</comment>
<evidence type="ECO:0000313" key="4">
    <source>
        <dbReference type="Proteomes" id="UP000014977"/>
    </source>
</evidence>
<dbReference type="OrthoDB" id="190500at2"/>
<dbReference type="InterPro" id="IPR005537">
    <property type="entry name" value="RAMP_III_fam"/>
</dbReference>
<evidence type="ECO:0000256" key="1">
    <source>
        <dbReference type="ARBA" id="ARBA00023118"/>
    </source>
</evidence>
<evidence type="ECO:0000313" key="3">
    <source>
        <dbReference type="EMBL" id="EPR33311.1"/>
    </source>
</evidence>
<dbReference type="Pfam" id="PF03787">
    <property type="entry name" value="RAMPs"/>
    <property type="match status" value="1"/>
</dbReference>
<dbReference type="InterPro" id="IPR007522">
    <property type="entry name" value="CRISPR-assoc_prot_TM1795"/>
</dbReference>
<proteinExistence type="predicted"/>
<dbReference type="eggNOG" id="COG1367">
    <property type="taxonomic scope" value="Bacteria"/>
</dbReference>
<dbReference type="GO" id="GO:0051607">
    <property type="term" value="P:defense response to virus"/>
    <property type="evidence" value="ECO:0007669"/>
    <property type="project" value="UniProtKB-KW"/>
</dbReference>
<keyword evidence="4" id="KW-1185">Reference proteome</keyword>
<dbReference type="EMBL" id="ATHJ01000127">
    <property type="protein sequence ID" value="EPR33311.1"/>
    <property type="molecule type" value="Genomic_DNA"/>
</dbReference>
<dbReference type="Proteomes" id="UP000014977">
    <property type="component" value="Unassembled WGS sequence"/>
</dbReference>
<evidence type="ECO:0000259" key="2">
    <source>
        <dbReference type="Pfam" id="PF03787"/>
    </source>
</evidence>